<organism evidence="5 6">
    <name type="scientific">Streptomyces antimycoticus</name>
    <dbReference type="NCBI Taxonomy" id="68175"/>
    <lineage>
        <taxon>Bacteria</taxon>
        <taxon>Bacillati</taxon>
        <taxon>Actinomycetota</taxon>
        <taxon>Actinomycetes</taxon>
        <taxon>Kitasatosporales</taxon>
        <taxon>Streptomycetaceae</taxon>
        <taxon>Streptomyces</taxon>
        <taxon>Streptomyces violaceusniger group</taxon>
    </lineage>
</organism>
<evidence type="ECO:0000256" key="3">
    <source>
        <dbReference type="SAM" id="Phobius"/>
    </source>
</evidence>
<dbReference type="InterPro" id="IPR052016">
    <property type="entry name" value="Bact_Sigma-Reg"/>
</dbReference>
<dbReference type="GO" id="GO:0016791">
    <property type="term" value="F:phosphatase activity"/>
    <property type="evidence" value="ECO:0007669"/>
    <property type="project" value="TreeGrafter"/>
</dbReference>
<feature type="domain" description="PPM-type phosphatase" evidence="4">
    <location>
        <begin position="326"/>
        <end position="546"/>
    </location>
</feature>
<dbReference type="SMART" id="SM00331">
    <property type="entry name" value="PP2C_SIG"/>
    <property type="match status" value="1"/>
</dbReference>
<dbReference type="InterPro" id="IPR001932">
    <property type="entry name" value="PPM-type_phosphatase-like_dom"/>
</dbReference>
<feature type="compositionally biased region" description="Basic and acidic residues" evidence="2">
    <location>
        <begin position="106"/>
        <end position="122"/>
    </location>
</feature>
<dbReference type="Gene3D" id="3.60.40.10">
    <property type="entry name" value="PPM-type phosphatase domain"/>
    <property type="match status" value="1"/>
</dbReference>
<dbReference type="PANTHER" id="PTHR43156">
    <property type="entry name" value="STAGE II SPORULATION PROTEIN E-RELATED"/>
    <property type="match status" value="1"/>
</dbReference>
<gene>
    <name evidence="5" type="ORF">SSPO_078330</name>
</gene>
<reference evidence="5 6" key="1">
    <citation type="journal article" date="2020" name="Int. J. Syst. Evol. Microbiol.">
        <title>Reclassification of Streptomyces castelarensis and Streptomyces sporoclivatus as later heterotypic synonyms of Streptomyces antimycoticus.</title>
        <authorList>
            <person name="Komaki H."/>
            <person name="Tamura T."/>
        </authorList>
    </citation>
    <scope>NUCLEOTIDE SEQUENCE [LARGE SCALE GENOMIC DNA]</scope>
    <source>
        <strain evidence="5 6">NBRC 100767</strain>
    </source>
</reference>
<feature type="region of interest" description="Disordered" evidence="2">
    <location>
        <begin position="106"/>
        <end position="149"/>
    </location>
</feature>
<evidence type="ECO:0000256" key="2">
    <source>
        <dbReference type="SAM" id="MobiDB-lite"/>
    </source>
</evidence>
<keyword evidence="3" id="KW-0812">Transmembrane</keyword>
<evidence type="ECO:0000256" key="1">
    <source>
        <dbReference type="ARBA" id="ARBA00022801"/>
    </source>
</evidence>
<dbReference type="Proteomes" id="UP000463951">
    <property type="component" value="Chromosome"/>
</dbReference>
<protein>
    <recommendedName>
        <fullName evidence="4">PPM-type phosphatase domain-containing protein</fullName>
    </recommendedName>
</protein>
<keyword evidence="3" id="KW-1133">Transmembrane helix</keyword>
<evidence type="ECO:0000313" key="5">
    <source>
        <dbReference type="EMBL" id="BBJ45115.1"/>
    </source>
</evidence>
<keyword evidence="1" id="KW-0378">Hydrolase</keyword>
<evidence type="ECO:0000259" key="4">
    <source>
        <dbReference type="SMART" id="SM00331"/>
    </source>
</evidence>
<proteinExistence type="predicted"/>
<dbReference type="InterPro" id="IPR036457">
    <property type="entry name" value="PPM-type-like_dom_sf"/>
</dbReference>
<sequence length="551" mass="60016">MVTWLIVHRRLWERPDSPSPQDREKAALYNLSTVLTLSLGVLCGLVGLYVVDFAVSLFLVDGGVLAKQVGRSVGLGDYARLASLASTAAIVGGALGSEFESDEAVRRAAYGKRERQRREADRRRRAGPAPRGGRDGGRGRRRKRARRTVARMVDADVSTSAGAAEQLLEELVSAVQQASPAEFPEVLNRYAGAMGLGRAVVHLIDLQQRLLLPLAEDEMELPVDASLAGWAYRTDALRVEEDGSSGLVVWLPLANGAERLGVLRLRMESLDGLRLWRSRALASLLGLVITSKRTYIDTFAQRTRTRPMQLSTEMVRAFLPPRSIGTGRVVSTAVLEPAYELGGDAFDHSFTEDVLHATILDAMGHDLASGLATSVAMAGSRNARRTGADLASLVGAVDSALSTWLPDQFCTGIFTQLHMPTGVLRWSNCGHPSPLLIRRHRLLEEALERPSELPLGLPAGLAAGPRQIHEASLERGDRILLYTDGVVESRDEGGEQFGLDRFTDHIIRSTAAGQNATEVLRLLIHAIVDRRCSELSDDATILMIEWWPPGP</sequence>
<feature type="transmembrane region" description="Helical" evidence="3">
    <location>
        <begin position="27"/>
        <end position="51"/>
    </location>
</feature>
<accession>A0A499USJ8</accession>
<dbReference type="Pfam" id="PF07228">
    <property type="entry name" value="SpoIIE"/>
    <property type="match status" value="1"/>
</dbReference>
<feature type="compositionally biased region" description="Basic residues" evidence="2">
    <location>
        <begin position="139"/>
        <end position="149"/>
    </location>
</feature>
<dbReference type="AlphaFoldDB" id="A0A499USJ8"/>
<dbReference type="PANTHER" id="PTHR43156:SF2">
    <property type="entry name" value="STAGE II SPORULATION PROTEIN E"/>
    <property type="match status" value="1"/>
</dbReference>
<dbReference type="EMBL" id="AP019620">
    <property type="protein sequence ID" value="BBJ45115.1"/>
    <property type="molecule type" value="Genomic_DNA"/>
</dbReference>
<evidence type="ECO:0000313" key="6">
    <source>
        <dbReference type="Proteomes" id="UP000463951"/>
    </source>
</evidence>
<name>A0A499USJ8_9ACTN</name>
<keyword evidence="3" id="KW-0472">Membrane</keyword>
<dbReference type="SUPFAM" id="SSF81606">
    <property type="entry name" value="PP2C-like"/>
    <property type="match status" value="1"/>
</dbReference>